<gene>
    <name evidence="1" type="ORF">GCM10010918_44340</name>
</gene>
<evidence type="ECO:0000313" key="1">
    <source>
        <dbReference type="EMBL" id="GGG82128.1"/>
    </source>
</evidence>
<sequence>MVSLNDVSEEERVLFVQYKSLVYEAIELSKRQYTYEKIIGLIQSSAREYGADFNFATVEEIILRCDVELSSIRTTLILNELEQSKLIIKLGETFADLSESYPDDFPFPFLTEG</sequence>
<keyword evidence="2" id="KW-1185">Reference proteome</keyword>
<comment type="caution">
    <text evidence="1">The sequence shown here is derived from an EMBL/GenBank/DDBJ whole genome shotgun (WGS) entry which is preliminary data.</text>
</comment>
<accession>A0A917HKL9</accession>
<evidence type="ECO:0000313" key="2">
    <source>
        <dbReference type="Proteomes" id="UP000600247"/>
    </source>
</evidence>
<organism evidence="1 2">
    <name type="scientific">Paenibacillus radicis</name>
    <name type="common">ex Gao et al. 2016</name>
    <dbReference type="NCBI Taxonomy" id="1737354"/>
    <lineage>
        <taxon>Bacteria</taxon>
        <taxon>Bacillati</taxon>
        <taxon>Bacillota</taxon>
        <taxon>Bacilli</taxon>
        <taxon>Bacillales</taxon>
        <taxon>Paenibacillaceae</taxon>
        <taxon>Paenibacillus</taxon>
    </lineage>
</organism>
<proteinExistence type="predicted"/>
<dbReference type="Proteomes" id="UP000600247">
    <property type="component" value="Unassembled WGS sequence"/>
</dbReference>
<dbReference type="RefSeq" id="WP_188891502.1">
    <property type="nucleotide sequence ID" value="NZ_BMHY01000010.1"/>
</dbReference>
<reference evidence="1 2" key="1">
    <citation type="journal article" date="2014" name="Int. J. Syst. Evol. Microbiol.">
        <title>Complete genome sequence of Corynebacterium casei LMG S-19264T (=DSM 44701T), isolated from a smear-ripened cheese.</title>
        <authorList>
            <consortium name="US DOE Joint Genome Institute (JGI-PGF)"/>
            <person name="Walter F."/>
            <person name="Albersmeier A."/>
            <person name="Kalinowski J."/>
            <person name="Ruckert C."/>
        </authorList>
    </citation>
    <scope>NUCLEOTIDE SEQUENCE [LARGE SCALE GENOMIC DNA]</scope>
    <source>
        <strain evidence="1 2">CGMCC 1.15286</strain>
    </source>
</reference>
<dbReference type="AlphaFoldDB" id="A0A917HKL9"/>
<name>A0A917HKL9_9BACL</name>
<protein>
    <submittedName>
        <fullName evidence="1">Uncharacterized protein</fullName>
    </submittedName>
</protein>
<dbReference type="EMBL" id="BMHY01000010">
    <property type="protein sequence ID" value="GGG82128.1"/>
    <property type="molecule type" value="Genomic_DNA"/>
</dbReference>